<feature type="transmembrane region" description="Helical" evidence="2">
    <location>
        <begin position="55"/>
        <end position="75"/>
    </location>
</feature>
<dbReference type="OrthoDB" id="686169at2759"/>
<dbReference type="PANTHER" id="PTHR15822">
    <property type="entry name" value="TRAF AND TNF RECEPTOR-ASSOCIATED PROTEIN"/>
    <property type="match status" value="1"/>
</dbReference>
<dbReference type="PANTHER" id="PTHR15822:SF20">
    <property type="entry name" value="ENDONUCLEASE_EXONUCLEASE_PHOSPHATASE DOMAIN-CONTAINING PROTEIN"/>
    <property type="match status" value="1"/>
</dbReference>
<reference evidence="3" key="1">
    <citation type="submission" date="2020-07" db="EMBL/GenBank/DDBJ databases">
        <title>Genome sequence and genetic diversity analysis of an under-domesticated orphan crop, white fonio (Digitaria exilis).</title>
        <authorList>
            <person name="Bennetzen J.L."/>
            <person name="Chen S."/>
            <person name="Ma X."/>
            <person name="Wang X."/>
            <person name="Yssel A.E.J."/>
            <person name="Chaluvadi S.R."/>
            <person name="Johnson M."/>
            <person name="Gangashetty P."/>
            <person name="Hamidou F."/>
            <person name="Sanogo M.D."/>
            <person name="Zwaenepoel A."/>
            <person name="Wallace J."/>
            <person name="Van De Peer Y."/>
            <person name="Van Deynze A."/>
        </authorList>
    </citation>
    <scope>NUCLEOTIDE SEQUENCE</scope>
    <source>
        <tissue evidence="3">Leaves</tissue>
    </source>
</reference>
<sequence length="284" mass="31473">MQAGVRQACGSRSFLAELRRGEVDVEVRLGYVRRPSSAGSSLASGSGKDPPCRSLLLLLLLFSSSLFFFFSGGGGGRGKSPIRQLGLKLEAARAFIGRWLGFKNYLFENSGLLHVLPRGRDSIGHRLRAPARQSVRAFLDHFDVGHQPNERSPRFVLDENVVLGGDFGWDDDLDGPLRLGDGGWVDAWRELRGGGDDEEDNTGGWTYDAVANPMVRCLDYLPVERRRPDRFICKLRDFTLRSIEMVGEERIPGVTRFGDGGKVLPVLPSHHYGLLLTISPKHNN</sequence>
<dbReference type="AlphaFoldDB" id="A0A835AVZ3"/>
<keyword evidence="2" id="KW-0472">Membrane</keyword>
<name>A0A835AVZ3_9POAL</name>
<dbReference type="GO" id="GO:0005737">
    <property type="term" value="C:cytoplasm"/>
    <property type="evidence" value="ECO:0007669"/>
    <property type="project" value="TreeGrafter"/>
</dbReference>
<dbReference type="InterPro" id="IPR036691">
    <property type="entry name" value="Endo/exonu/phosph_ase_sf"/>
</dbReference>
<protein>
    <submittedName>
        <fullName evidence="3">Uncharacterized protein</fullName>
    </submittedName>
</protein>
<comment type="caution">
    <text evidence="3">The sequence shown here is derived from an EMBL/GenBank/DDBJ whole genome shotgun (WGS) entry which is preliminary data.</text>
</comment>
<evidence type="ECO:0000256" key="1">
    <source>
        <dbReference type="ARBA" id="ARBA00022801"/>
    </source>
</evidence>
<dbReference type="GO" id="GO:0003697">
    <property type="term" value="F:single-stranded DNA binding"/>
    <property type="evidence" value="ECO:0007669"/>
    <property type="project" value="TreeGrafter"/>
</dbReference>
<dbReference type="GO" id="GO:0070260">
    <property type="term" value="F:5'-tyrosyl-DNA phosphodiesterase activity"/>
    <property type="evidence" value="ECO:0007669"/>
    <property type="project" value="TreeGrafter"/>
</dbReference>
<accession>A0A835AVZ3</accession>
<dbReference type="GO" id="GO:0006302">
    <property type="term" value="P:double-strand break repair"/>
    <property type="evidence" value="ECO:0007669"/>
    <property type="project" value="TreeGrafter"/>
</dbReference>
<dbReference type="EMBL" id="JACEFO010002270">
    <property type="protein sequence ID" value="KAF8669542.1"/>
    <property type="molecule type" value="Genomic_DNA"/>
</dbReference>
<organism evidence="3 4">
    <name type="scientific">Digitaria exilis</name>
    <dbReference type="NCBI Taxonomy" id="1010633"/>
    <lineage>
        <taxon>Eukaryota</taxon>
        <taxon>Viridiplantae</taxon>
        <taxon>Streptophyta</taxon>
        <taxon>Embryophyta</taxon>
        <taxon>Tracheophyta</taxon>
        <taxon>Spermatophyta</taxon>
        <taxon>Magnoliopsida</taxon>
        <taxon>Liliopsida</taxon>
        <taxon>Poales</taxon>
        <taxon>Poaceae</taxon>
        <taxon>PACMAD clade</taxon>
        <taxon>Panicoideae</taxon>
        <taxon>Panicodae</taxon>
        <taxon>Paniceae</taxon>
        <taxon>Anthephorinae</taxon>
        <taxon>Digitaria</taxon>
    </lineage>
</organism>
<evidence type="ECO:0000313" key="3">
    <source>
        <dbReference type="EMBL" id="KAF8669542.1"/>
    </source>
</evidence>
<dbReference type="InterPro" id="IPR051547">
    <property type="entry name" value="TDP2-like"/>
</dbReference>
<gene>
    <name evidence="3" type="ORF">HU200_051346</name>
</gene>
<evidence type="ECO:0000313" key="4">
    <source>
        <dbReference type="Proteomes" id="UP000636709"/>
    </source>
</evidence>
<proteinExistence type="predicted"/>
<evidence type="ECO:0000256" key="2">
    <source>
        <dbReference type="SAM" id="Phobius"/>
    </source>
</evidence>
<dbReference type="Gene3D" id="3.60.10.10">
    <property type="entry name" value="Endonuclease/exonuclease/phosphatase"/>
    <property type="match status" value="1"/>
</dbReference>
<keyword evidence="2" id="KW-0812">Transmembrane</keyword>
<keyword evidence="2" id="KW-1133">Transmembrane helix</keyword>
<keyword evidence="1" id="KW-0378">Hydrolase</keyword>
<dbReference type="Proteomes" id="UP000636709">
    <property type="component" value="Unassembled WGS sequence"/>
</dbReference>
<keyword evidence="4" id="KW-1185">Reference proteome</keyword>